<evidence type="ECO:0000313" key="3">
    <source>
        <dbReference type="Proteomes" id="UP000004810"/>
    </source>
</evidence>
<keyword evidence="1" id="KW-0812">Transmembrane</keyword>
<comment type="caution">
    <text evidence="2">The sequence shown here is derived from an EMBL/GenBank/DDBJ whole genome shotgun (WGS) entry which is preliminary data.</text>
</comment>
<sequence>KIAPREITDIPFLLVGNMKQLKCSRRMNGIDLVMLKIVNWVVFIFQIEFQLKRK</sequence>
<evidence type="ECO:0000313" key="2">
    <source>
        <dbReference type="EMBL" id="EJW70059.1"/>
    </source>
</evidence>
<feature type="non-terminal residue" evidence="2">
    <location>
        <position position="1"/>
    </location>
</feature>
<dbReference type="AlphaFoldDB" id="J9E3Y0"/>
<keyword evidence="1" id="KW-0472">Membrane</keyword>
<gene>
    <name evidence="2" type="ORF">WUBG_19033</name>
</gene>
<reference evidence="3" key="1">
    <citation type="submission" date="2012-08" db="EMBL/GenBank/DDBJ databases">
        <title>The Genome Sequence of Wuchereria bancrofti.</title>
        <authorList>
            <person name="Nutman T.B."/>
            <person name="Fink D.L."/>
            <person name="Russ C."/>
            <person name="Young S."/>
            <person name="Zeng Q."/>
            <person name="Koehrsen M."/>
            <person name="Alvarado L."/>
            <person name="Berlin A."/>
            <person name="Chapman S.B."/>
            <person name="Chen Z."/>
            <person name="Freedman E."/>
            <person name="Gellesch M."/>
            <person name="Goldberg J."/>
            <person name="Griggs A."/>
            <person name="Gujja S."/>
            <person name="Heilman E.R."/>
            <person name="Heiman D."/>
            <person name="Hepburn T."/>
            <person name="Howarth C."/>
            <person name="Jen D."/>
            <person name="Larson L."/>
            <person name="Lewis B."/>
            <person name="Mehta T."/>
            <person name="Park D."/>
            <person name="Pearson M."/>
            <person name="Roberts A."/>
            <person name="Saif S."/>
            <person name="Shea T."/>
            <person name="Shenoy N."/>
            <person name="Sisk P."/>
            <person name="Stolte C."/>
            <person name="Sykes S."/>
            <person name="Walk T."/>
            <person name="White J."/>
            <person name="Yandava C."/>
            <person name="Haas B."/>
            <person name="Henn M.R."/>
            <person name="Nusbaum C."/>
            <person name="Birren B."/>
        </authorList>
    </citation>
    <scope>NUCLEOTIDE SEQUENCE [LARGE SCALE GENOMIC DNA]</scope>
    <source>
        <strain evidence="3">NA</strain>
    </source>
</reference>
<protein>
    <submittedName>
        <fullName evidence="2">Uncharacterized protein</fullName>
    </submittedName>
</protein>
<evidence type="ECO:0000256" key="1">
    <source>
        <dbReference type="SAM" id="Phobius"/>
    </source>
</evidence>
<dbReference type="Proteomes" id="UP000004810">
    <property type="component" value="Unassembled WGS sequence"/>
</dbReference>
<name>J9E3Y0_WUCBA</name>
<proteinExistence type="predicted"/>
<organism evidence="2 3">
    <name type="scientific">Wuchereria bancrofti</name>
    <dbReference type="NCBI Taxonomy" id="6293"/>
    <lineage>
        <taxon>Eukaryota</taxon>
        <taxon>Metazoa</taxon>
        <taxon>Ecdysozoa</taxon>
        <taxon>Nematoda</taxon>
        <taxon>Chromadorea</taxon>
        <taxon>Rhabditida</taxon>
        <taxon>Spirurina</taxon>
        <taxon>Spiruromorpha</taxon>
        <taxon>Filarioidea</taxon>
        <taxon>Onchocercidae</taxon>
        <taxon>Wuchereria</taxon>
    </lineage>
</organism>
<keyword evidence="1" id="KW-1133">Transmembrane helix</keyword>
<dbReference type="EMBL" id="ADBV01023795">
    <property type="protein sequence ID" value="EJW70059.1"/>
    <property type="molecule type" value="Genomic_DNA"/>
</dbReference>
<accession>J9E3Y0</accession>
<feature type="non-terminal residue" evidence="2">
    <location>
        <position position="54"/>
    </location>
</feature>
<feature type="transmembrane region" description="Helical" evidence="1">
    <location>
        <begin position="28"/>
        <end position="47"/>
    </location>
</feature>